<keyword evidence="2" id="KW-1185">Reference proteome</keyword>
<name>A0A5C5UNF4_9CORY</name>
<gene>
    <name evidence="1" type="ORF">FRX94_03830</name>
</gene>
<evidence type="ECO:0008006" key="3">
    <source>
        <dbReference type="Google" id="ProtNLM"/>
    </source>
</evidence>
<evidence type="ECO:0000313" key="2">
    <source>
        <dbReference type="Proteomes" id="UP000320791"/>
    </source>
</evidence>
<sequence length="152" mass="17445">MAWFDDAGAGSKPQPVTMERIQQYFREIDCLFEMQKGTVVANVSGFACNVSTYQDEYMFIRAGYPNPDIGQERWGELWAWVQDRNVVGTIGTCKVTKVVDGELLAVISEHCYRIKFGATDAQLREWLRVGIEAQIHHMESFCKLFNFPRPLK</sequence>
<dbReference type="Proteomes" id="UP000320791">
    <property type="component" value="Unassembled WGS sequence"/>
</dbReference>
<accession>A0A5C5UNF4</accession>
<reference evidence="1 2" key="1">
    <citation type="submission" date="2019-08" db="EMBL/GenBank/DDBJ databases">
        <authorList>
            <person name="Lei W."/>
        </authorList>
    </citation>
    <scope>NUCLEOTIDE SEQUENCE [LARGE SCALE GENOMIC DNA]</scope>
    <source>
        <strain evidence="1 2">CCUG 58627</strain>
    </source>
</reference>
<proteinExistence type="predicted"/>
<comment type="caution">
    <text evidence="1">The sequence shown here is derived from an EMBL/GenBank/DDBJ whole genome shotgun (WGS) entry which is preliminary data.</text>
</comment>
<dbReference type="AlphaFoldDB" id="A0A5C5UNF4"/>
<dbReference type="OrthoDB" id="3256964at2"/>
<evidence type="ECO:0000313" key="1">
    <source>
        <dbReference type="EMBL" id="TWT26980.1"/>
    </source>
</evidence>
<organism evidence="1 2">
    <name type="scientific">Corynebacterium canis</name>
    <dbReference type="NCBI Taxonomy" id="679663"/>
    <lineage>
        <taxon>Bacteria</taxon>
        <taxon>Bacillati</taxon>
        <taxon>Actinomycetota</taxon>
        <taxon>Actinomycetes</taxon>
        <taxon>Mycobacteriales</taxon>
        <taxon>Corynebacteriaceae</taxon>
        <taxon>Corynebacterium</taxon>
    </lineage>
</organism>
<protein>
    <recommendedName>
        <fullName evidence="3">YbjN domain-containing protein</fullName>
    </recommendedName>
</protein>
<dbReference type="EMBL" id="VOHM01000005">
    <property type="protein sequence ID" value="TWT26980.1"/>
    <property type="molecule type" value="Genomic_DNA"/>
</dbReference>
<dbReference type="RefSeq" id="WP_146323798.1">
    <property type="nucleotide sequence ID" value="NZ_BAABLR010000015.1"/>
</dbReference>